<proteinExistence type="predicted"/>
<sequence length="72" mass="7543">MTLIVIFLPTWPCLLLGIACIAAAADGDKQKSPARGIRAGLLSVLGGGRSRPEQMPLKCGDVRKAQCNEPPA</sequence>
<gene>
    <name evidence="2" type="ORF">KL86DES1_20202</name>
</gene>
<feature type="signal peptide" evidence="1">
    <location>
        <begin position="1"/>
        <end position="24"/>
    </location>
</feature>
<keyword evidence="1" id="KW-0732">Signal</keyword>
<accession>A0A212L356</accession>
<feature type="chain" id="PRO_5012962318" evidence="1">
    <location>
        <begin position="25"/>
        <end position="72"/>
    </location>
</feature>
<reference evidence="2" key="1">
    <citation type="submission" date="2016-08" db="EMBL/GenBank/DDBJ databases">
        <authorList>
            <person name="Seilhamer J.J."/>
        </authorList>
    </citation>
    <scope>NUCLEOTIDE SEQUENCE</scope>
    <source>
        <strain evidence="2">86-1</strain>
    </source>
</reference>
<dbReference type="EMBL" id="FMJC01000002">
    <property type="protein sequence ID" value="SCM71789.1"/>
    <property type="molecule type" value="Genomic_DNA"/>
</dbReference>
<protein>
    <submittedName>
        <fullName evidence="2">Uncharacterized protein</fullName>
    </submittedName>
</protein>
<name>A0A212L356_9BACT</name>
<dbReference type="AlphaFoldDB" id="A0A212L356"/>
<organism evidence="2">
    <name type="scientific">uncultured Desulfovibrio sp</name>
    <dbReference type="NCBI Taxonomy" id="167968"/>
    <lineage>
        <taxon>Bacteria</taxon>
        <taxon>Pseudomonadati</taxon>
        <taxon>Thermodesulfobacteriota</taxon>
        <taxon>Desulfovibrionia</taxon>
        <taxon>Desulfovibrionales</taxon>
        <taxon>Desulfovibrionaceae</taxon>
        <taxon>Desulfovibrio</taxon>
        <taxon>environmental samples</taxon>
    </lineage>
</organism>
<evidence type="ECO:0000313" key="2">
    <source>
        <dbReference type="EMBL" id="SCM71789.1"/>
    </source>
</evidence>
<evidence type="ECO:0000256" key="1">
    <source>
        <dbReference type="SAM" id="SignalP"/>
    </source>
</evidence>